<proteinExistence type="predicted"/>
<reference evidence="2" key="2">
    <citation type="submission" date="2018-03" db="EMBL/GenBank/DDBJ databases">
        <title>The Triticum urartu genome reveals the dynamic nature of wheat genome evolution.</title>
        <authorList>
            <person name="Ling H."/>
            <person name="Ma B."/>
            <person name="Shi X."/>
            <person name="Liu H."/>
            <person name="Dong L."/>
            <person name="Sun H."/>
            <person name="Cao Y."/>
            <person name="Gao Q."/>
            <person name="Zheng S."/>
            <person name="Li Y."/>
            <person name="Yu Y."/>
            <person name="Du H."/>
            <person name="Qi M."/>
            <person name="Li Y."/>
            <person name="Yu H."/>
            <person name="Cui Y."/>
            <person name="Wang N."/>
            <person name="Chen C."/>
            <person name="Wu H."/>
            <person name="Zhao Y."/>
            <person name="Zhang J."/>
            <person name="Li Y."/>
            <person name="Zhou W."/>
            <person name="Zhang B."/>
            <person name="Hu W."/>
            <person name="Eijk M."/>
            <person name="Tang J."/>
            <person name="Witsenboer H."/>
            <person name="Zhao S."/>
            <person name="Li Z."/>
            <person name="Zhang A."/>
            <person name="Wang D."/>
            <person name="Liang C."/>
        </authorList>
    </citation>
    <scope>NUCLEOTIDE SEQUENCE [LARGE SCALE GENOMIC DNA]</scope>
    <source>
        <strain evidence="2">cv. G1812</strain>
    </source>
</reference>
<dbReference type="Gramene" id="TuG1812G0500003221.01.T01">
    <property type="protein sequence ID" value="TuG1812G0500003221.01.T01.cds297698"/>
    <property type="gene ID" value="TuG1812G0500003221.01"/>
</dbReference>
<reference evidence="3" key="1">
    <citation type="journal article" date="2013" name="Nature">
        <title>Draft genome of the wheat A-genome progenitor Triticum urartu.</title>
        <authorList>
            <person name="Ling H.Q."/>
            <person name="Zhao S."/>
            <person name="Liu D."/>
            <person name="Wang J."/>
            <person name="Sun H."/>
            <person name="Zhang C."/>
            <person name="Fan H."/>
            <person name="Li D."/>
            <person name="Dong L."/>
            <person name="Tao Y."/>
            <person name="Gao C."/>
            <person name="Wu H."/>
            <person name="Li Y."/>
            <person name="Cui Y."/>
            <person name="Guo X."/>
            <person name="Zheng S."/>
            <person name="Wang B."/>
            <person name="Yu K."/>
            <person name="Liang Q."/>
            <person name="Yang W."/>
            <person name="Lou X."/>
            <person name="Chen J."/>
            <person name="Feng M."/>
            <person name="Jian J."/>
            <person name="Zhang X."/>
            <person name="Luo G."/>
            <person name="Jiang Y."/>
            <person name="Liu J."/>
            <person name="Wang Z."/>
            <person name="Sha Y."/>
            <person name="Zhang B."/>
            <person name="Wu H."/>
            <person name="Tang D."/>
            <person name="Shen Q."/>
            <person name="Xue P."/>
            <person name="Zou S."/>
            <person name="Wang X."/>
            <person name="Liu X."/>
            <person name="Wang F."/>
            <person name="Yang Y."/>
            <person name="An X."/>
            <person name="Dong Z."/>
            <person name="Zhang K."/>
            <person name="Zhang X."/>
            <person name="Luo M.C."/>
            <person name="Dvorak J."/>
            <person name="Tong Y."/>
            <person name="Wang J."/>
            <person name="Yang H."/>
            <person name="Li Z."/>
            <person name="Wang D."/>
            <person name="Zhang A."/>
            <person name="Wang J."/>
        </authorList>
    </citation>
    <scope>NUCLEOTIDE SEQUENCE</scope>
    <source>
        <strain evidence="3">cv. G1812</strain>
    </source>
</reference>
<dbReference type="AlphaFoldDB" id="A0A8R7UKW6"/>
<evidence type="ECO:0000256" key="1">
    <source>
        <dbReference type="SAM" id="MobiDB-lite"/>
    </source>
</evidence>
<protein>
    <submittedName>
        <fullName evidence="2">Uncharacterized protein</fullName>
    </submittedName>
</protein>
<accession>A0A8R7UKW6</accession>
<reference evidence="2" key="3">
    <citation type="submission" date="2022-06" db="UniProtKB">
        <authorList>
            <consortium name="EnsemblPlants"/>
        </authorList>
    </citation>
    <scope>IDENTIFICATION</scope>
</reference>
<feature type="region of interest" description="Disordered" evidence="1">
    <location>
        <begin position="51"/>
        <end position="72"/>
    </location>
</feature>
<sequence>MMMLFIILGNAKAASKCVHDSLKMRAQQKLGAHQLGIIQCQSSVLLRSADDDSLTGAEQPVGVPPGEAVPPPPRRHLHLLLDLLQHPGERLRVAGQLKGPCGCVTKHLLGLRQKHPEQRV</sequence>
<dbReference type="EnsemblPlants" id="TuG1812G0500003221.01.T01">
    <property type="protein sequence ID" value="TuG1812G0500003221.01.T01.cds297698"/>
    <property type="gene ID" value="TuG1812G0500003221.01"/>
</dbReference>
<name>A0A8R7UKW6_TRIUA</name>
<evidence type="ECO:0000313" key="3">
    <source>
        <dbReference type="Proteomes" id="UP000015106"/>
    </source>
</evidence>
<keyword evidence="3" id="KW-1185">Reference proteome</keyword>
<evidence type="ECO:0000313" key="2">
    <source>
        <dbReference type="EnsemblPlants" id="TuG1812G0500003221.01.T01.cds297698"/>
    </source>
</evidence>
<dbReference type="Proteomes" id="UP000015106">
    <property type="component" value="Chromosome 5"/>
</dbReference>
<organism evidence="2 3">
    <name type="scientific">Triticum urartu</name>
    <name type="common">Red wild einkorn</name>
    <name type="synonym">Crithodium urartu</name>
    <dbReference type="NCBI Taxonomy" id="4572"/>
    <lineage>
        <taxon>Eukaryota</taxon>
        <taxon>Viridiplantae</taxon>
        <taxon>Streptophyta</taxon>
        <taxon>Embryophyta</taxon>
        <taxon>Tracheophyta</taxon>
        <taxon>Spermatophyta</taxon>
        <taxon>Magnoliopsida</taxon>
        <taxon>Liliopsida</taxon>
        <taxon>Poales</taxon>
        <taxon>Poaceae</taxon>
        <taxon>BOP clade</taxon>
        <taxon>Pooideae</taxon>
        <taxon>Triticodae</taxon>
        <taxon>Triticeae</taxon>
        <taxon>Triticinae</taxon>
        <taxon>Triticum</taxon>
    </lineage>
</organism>